<evidence type="ECO:0000313" key="4">
    <source>
        <dbReference type="Proteomes" id="UP000054097"/>
    </source>
</evidence>
<feature type="compositionally biased region" description="Low complexity" evidence="1">
    <location>
        <begin position="619"/>
        <end position="632"/>
    </location>
</feature>
<feature type="compositionally biased region" description="Polar residues" evidence="1">
    <location>
        <begin position="532"/>
        <end position="542"/>
    </location>
</feature>
<proteinExistence type="predicted"/>
<feature type="region of interest" description="Disordered" evidence="1">
    <location>
        <begin position="1"/>
        <end position="112"/>
    </location>
</feature>
<dbReference type="EMBL" id="KN824277">
    <property type="protein sequence ID" value="KIM34115.1"/>
    <property type="molecule type" value="Genomic_DNA"/>
</dbReference>
<feature type="region of interest" description="Disordered" evidence="1">
    <location>
        <begin position="699"/>
        <end position="935"/>
    </location>
</feature>
<protein>
    <recommendedName>
        <fullName evidence="2">Calponin-homology (CH) domain-containing protein</fullName>
    </recommendedName>
</protein>
<feature type="compositionally biased region" description="Polar residues" evidence="1">
    <location>
        <begin position="557"/>
        <end position="574"/>
    </location>
</feature>
<feature type="compositionally biased region" description="Polar residues" evidence="1">
    <location>
        <begin position="16"/>
        <end position="30"/>
    </location>
</feature>
<dbReference type="AlphaFoldDB" id="A0A0C3BBD3"/>
<dbReference type="PRINTS" id="PR00888">
    <property type="entry name" value="SM22CALPONIN"/>
</dbReference>
<feature type="compositionally biased region" description="Low complexity" evidence="1">
    <location>
        <begin position="151"/>
        <end position="162"/>
    </location>
</feature>
<dbReference type="InterPro" id="IPR036872">
    <property type="entry name" value="CH_dom_sf"/>
</dbReference>
<keyword evidence="4" id="KW-1185">Reference proteome</keyword>
<dbReference type="InterPro" id="IPR003096">
    <property type="entry name" value="SM22_calponin"/>
</dbReference>
<dbReference type="STRING" id="933852.A0A0C3BBD3"/>
<feature type="compositionally biased region" description="Polar residues" evidence="1">
    <location>
        <begin position="483"/>
        <end position="494"/>
    </location>
</feature>
<feature type="compositionally biased region" description="Polar residues" evidence="1">
    <location>
        <begin position="826"/>
        <end position="835"/>
    </location>
</feature>
<feature type="compositionally biased region" description="Polar residues" evidence="1">
    <location>
        <begin position="140"/>
        <end position="150"/>
    </location>
</feature>
<dbReference type="HOGENOM" id="CLU_302097_0_0_1"/>
<gene>
    <name evidence="3" type="ORF">M408DRAFT_90900</name>
</gene>
<feature type="compositionally biased region" description="Low complexity" evidence="1">
    <location>
        <begin position="223"/>
        <end position="233"/>
    </location>
</feature>
<reference evidence="4" key="2">
    <citation type="submission" date="2015-01" db="EMBL/GenBank/DDBJ databases">
        <title>Evolutionary Origins and Diversification of the Mycorrhizal Mutualists.</title>
        <authorList>
            <consortium name="DOE Joint Genome Institute"/>
            <consortium name="Mycorrhizal Genomics Consortium"/>
            <person name="Kohler A."/>
            <person name="Kuo A."/>
            <person name="Nagy L.G."/>
            <person name="Floudas D."/>
            <person name="Copeland A."/>
            <person name="Barry K.W."/>
            <person name="Cichocki N."/>
            <person name="Veneault-Fourrey C."/>
            <person name="LaButti K."/>
            <person name="Lindquist E.A."/>
            <person name="Lipzen A."/>
            <person name="Lundell T."/>
            <person name="Morin E."/>
            <person name="Murat C."/>
            <person name="Riley R."/>
            <person name="Ohm R."/>
            <person name="Sun H."/>
            <person name="Tunlid A."/>
            <person name="Henrissat B."/>
            <person name="Grigoriev I.V."/>
            <person name="Hibbett D.S."/>
            <person name="Martin F."/>
        </authorList>
    </citation>
    <scope>NUCLEOTIDE SEQUENCE [LARGE SCALE GENOMIC DNA]</scope>
    <source>
        <strain evidence="4">MAFF 305830</strain>
    </source>
</reference>
<accession>A0A0C3BBD3</accession>
<feature type="compositionally biased region" description="Low complexity" evidence="1">
    <location>
        <begin position="439"/>
        <end position="453"/>
    </location>
</feature>
<dbReference type="OrthoDB" id="21595at2759"/>
<feature type="region of interest" description="Disordered" evidence="1">
    <location>
        <begin position="420"/>
        <end position="543"/>
    </location>
</feature>
<feature type="compositionally biased region" description="Low complexity" evidence="1">
    <location>
        <begin position="178"/>
        <end position="190"/>
    </location>
</feature>
<evidence type="ECO:0000259" key="2">
    <source>
        <dbReference type="PROSITE" id="PS50021"/>
    </source>
</evidence>
<dbReference type="Gene3D" id="1.10.418.10">
    <property type="entry name" value="Calponin-like domain"/>
    <property type="match status" value="1"/>
</dbReference>
<feature type="region of interest" description="Disordered" evidence="1">
    <location>
        <begin position="557"/>
        <end position="656"/>
    </location>
</feature>
<dbReference type="SUPFAM" id="SSF47576">
    <property type="entry name" value="Calponin-homology domain, CH-domain"/>
    <property type="match status" value="1"/>
</dbReference>
<name>A0A0C3BBD3_SERVB</name>
<evidence type="ECO:0000313" key="3">
    <source>
        <dbReference type="EMBL" id="KIM34115.1"/>
    </source>
</evidence>
<dbReference type="CDD" id="cd00014">
    <property type="entry name" value="CH_SF"/>
    <property type="match status" value="1"/>
</dbReference>
<feature type="compositionally biased region" description="Low complexity" evidence="1">
    <location>
        <begin position="772"/>
        <end position="782"/>
    </location>
</feature>
<organism evidence="3 4">
    <name type="scientific">Serendipita vermifera MAFF 305830</name>
    <dbReference type="NCBI Taxonomy" id="933852"/>
    <lineage>
        <taxon>Eukaryota</taxon>
        <taxon>Fungi</taxon>
        <taxon>Dikarya</taxon>
        <taxon>Basidiomycota</taxon>
        <taxon>Agaricomycotina</taxon>
        <taxon>Agaricomycetes</taxon>
        <taxon>Sebacinales</taxon>
        <taxon>Serendipitaceae</taxon>
        <taxon>Serendipita</taxon>
    </lineage>
</organism>
<dbReference type="PROSITE" id="PS50021">
    <property type="entry name" value="CH"/>
    <property type="match status" value="1"/>
</dbReference>
<evidence type="ECO:0000256" key="1">
    <source>
        <dbReference type="SAM" id="MobiDB-lite"/>
    </source>
</evidence>
<feature type="region of interest" description="Disordered" evidence="1">
    <location>
        <begin position="135"/>
        <end position="237"/>
    </location>
</feature>
<feature type="compositionally biased region" description="Basic and acidic residues" evidence="1">
    <location>
        <begin position="61"/>
        <end position="80"/>
    </location>
</feature>
<reference evidence="3 4" key="1">
    <citation type="submission" date="2014-04" db="EMBL/GenBank/DDBJ databases">
        <authorList>
            <consortium name="DOE Joint Genome Institute"/>
            <person name="Kuo A."/>
            <person name="Zuccaro A."/>
            <person name="Kohler A."/>
            <person name="Nagy L.G."/>
            <person name="Floudas D."/>
            <person name="Copeland A."/>
            <person name="Barry K.W."/>
            <person name="Cichocki N."/>
            <person name="Veneault-Fourrey C."/>
            <person name="LaButti K."/>
            <person name="Lindquist E.A."/>
            <person name="Lipzen A."/>
            <person name="Lundell T."/>
            <person name="Morin E."/>
            <person name="Murat C."/>
            <person name="Sun H."/>
            <person name="Tunlid A."/>
            <person name="Henrissat B."/>
            <person name="Grigoriev I.V."/>
            <person name="Hibbett D.S."/>
            <person name="Martin F."/>
            <person name="Nordberg H.P."/>
            <person name="Cantor M.N."/>
            <person name="Hua S.X."/>
        </authorList>
    </citation>
    <scope>NUCLEOTIDE SEQUENCE [LARGE SCALE GENOMIC DNA]</scope>
    <source>
        <strain evidence="3 4">MAFF 305830</strain>
    </source>
</reference>
<dbReference type="Pfam" id="PF00307">
    <property type="entry name" value="CH"/>
    <property type="match status" value="1"/>
</dbReference>
<sequence>MAAAGVPRKSLDVESSRSPSSAAQNAPTQKTLKRMFQDTLRVTGLSRQRARDEQLSPPPPSDKRKEKDKDKQKPPEETKRGFISTFTRKPKLSISGGTGTNNDGDERPFMGSLRHASMSSPVLPLFSNPIITHRDAPARQGSSTHATNNVSPVRPRASSRRSSTSRDREPSSAPLQISRPRALAPASPSSPTFPQNSSRATRGVSPPPQRNQSPTSRITRFPSISTSNLPSSSVQRTVSPTFYSRNTSTTSLIASSPFRETIRTASSLLIKHLSRPPPPLKAEDWHDVEVRLRALARLERIWGKSGGGGSSTTAVGTTASGFGGGEDRERRLFCETVRDGYVLCALLNKFRPGTIPRPDPKEDGFAKTSNVTKFLAGALHYGISNSDLFMRNDLLEASSESLGRVAQTIIAVVKLGEPSQPAIDGNRGPYMSVRDGSISSPNLLDSRSLSPSRPGHKKRYSPPSNLPPVPGSSSGKPAPTPIGTRQTRSTSMTGRPSDFPQEAMYHNSAFAPSAPPPRSPLRPTVSPRASVASGTTDSTTGFSLLDNRASARFATMRSGTTEATSIHPSETSSIIGARRDSKPGPELPVADQPPPSNQTQFTDLPSMNRRRSYDREASAAKLAAAQLDVSPTRVRRERRSSDLLSPDLSNVEEVDEMGTRRGRPFIDMPDWSLLNPTSASLPAAAAAAPAVSPLRRTSFDRPRVSFEEPADSVNPASGIDLTSTPPPKAKAGLPMRRPVHGHRHSVDTVSTTPALLPVPRHTSLNRERDGQPSPSSSRESSTPSPPTGASRPSLVPKRSTSRPSPRASYVPKLSGTDDPRRRHTGESSQIETSPSAPAAPRVPFPRSTSGDLGNAGTAGISRLAPLSTSSEVGTSGEAAAGDSAIGSSRNISPNGRAARPVLPRSRYNSELDTTRARKQRPNSLDDGDARPGRSRFESMMNLGTSVDALTRDSSMSVNAIRQPLIVREEGKPPMHYVSYIISDSSLIC</sequence>
<dbReference type="Proteomes" id="UP000054097">
    <property type="component" value="Unassembled WGS sequence"/>
</dbReference>
<dbReference type="InterPro" id="IPR001715">
    <property type="entry name" value="CH_dom"/>
</dbReference>
<feature type="domain" description="Calponin-homology (CH)" evidence="2">
    <location>
        <begin position="305"/>
        <end position="417"/>
    </location>
</feature>